<evidence type="ECO:0000313" key="2">
    <source>
        <dbReference type="Proteomes" id="UP000034883"/>
    </source>
</evidence>
<evidence type="ECO:0000313" key="1">
    <source>
        <dbReference type="EMBL" id="AKF04773.1"/>
    </source>
</evidence>
<dbReference type="STRING" id="927083.DB32_001922"/>
<protein>
    <submittedName>
        <fullName evidence="1">Kelch motif/HYR domain protein</fullName>
    </submittedName>
</protein>
<gene>
    <name evidence="1" type="ORF">DB32_001922</name>
</gene>
<organism evidence="1 2">
    <name type="scientific">Sandaracinus amylolyticus</name>
    <dbReference type="NCBI Taxonomy" id="927083"/>
    <lineage>
        <taxon>Bacteria</taxon>
        <taxon>Pseudomonadati</taxon>
        <taxon>Myxococcota</taxon>
        <taxon>Polyangia</taxon>
        <taxon>Polyangiales</taxon>
        <taxon>Sandaracinaceae</taxon>
        <taxon>Sandaracinus</taxon>
    </lineage>
</organism>
<dbReference type="InterPro" id="IPR015915">
    <property type="entry name" value="Kelch-typ_b-propeller"/>
</dbReference>
<name>A0A0F6W148_9BACT</name>
<keyword evidence="2" id="KW-1185">Reference proteome</keyword>
<dbReference type="KEGG" id="samy:DB32_001922"/>
<dbReference type="Proteomes" id="UP000034883">
    <property type="component" value="Chromosome"/>
</dbReference>
<dbReference type="SUPFAM" id="SSF117281">
    <property type="entry name" value="Kelch motif"/>
    <property type="match status" value="1"/>
</dbReference>
<dbReference type="Gene3D" id="2.120.10.80">
    <property type="entry name" value="Kelch-type beta propeller"/>
    <property type="match status" value="1"/>
</dbReference>
<reference evidence="1 2" key="1">
    <citation type="submission" date="2015-03" db="EMBL/GenBank/DDBJ databases">
        <title>Genome assembly of Sandaracinus amylolyticus DSM 53668.</title>
        <authorList>
            <person name="Sharma G."/>
            <person name="Subramanian S."/>
        </authorList>
    </citation>
    <scope>NUCLEOTIDE SEQUENCE [LARGE SCALE GENOMIC DNA]</scope>
    <source>
        <strain evidence="1 2">DSM 53668</strain>
    </source>
</reference>
<dbReference type="EMBL" id="CP011125">
    <property type="protein sequence ID" value="AKF04773.1"/>
    <property type="molecule type" value="Genomic_DNA"/>
</dbReference>
<dbReference type="PROSITE" id="PS51257">
    <property type="entry name" value="PROKAR_LIPOPROTEIN"/>
    <property type="match status" value="1"/>
</dbReference>
<accession>A0A0F6W148</accession>
<dbReference type="SUPFAM" id="SSF101898">
    <property type="entry name" value="NHL repeat"/>
    <property type="match status" value="1"/>
</dbReference>
<dbReference type="AlphaFoldDB" id="A0A0F6W148"/>
<sequence length="591" mass="61575">MPATRSYRSQSPRAGIALLVALALGCEGERVVERSVVLRLPDATSCAPASSLASLRVRVLGDGPGEPSSIVSLAPDAPIRALPSLPYPTRVVLAIAEAPGWRGVGWRALGSAGEEIALLPPGLSCPIGDPDARAPEGAQLAVLADGTLLLAGGLDDGGRATGRVVLLPPGAQVGETTPARLGFPTAFGTATAIDAARVVIAGGAIAASAPAYDQFEILDPRVDAARVIEPLSRPRRDHAALRLRDGRVVLIGGRTSSDGEGIDAIEVIDPERPESAVLDARLAAARVAPWVALAEDGRVWIAGGALRDEDAGVIERLDVEGDVIERFEIVAPAPLALAWVRERLVWVARDEVHVIALHGDAPVASRALDAMPLETARAVSTAGRALVVGSEGESRAAYVLDLGTGRVSTRAASRVPSALVAMIDESVVELAATGASLRREEGPTPFDEPPATLLFASDETWWTSDPVGDERWTAPRFEVRGGALVALEAGARVDVRALRGTRWDVGLVARGAVELRVIGDAGTIGITIDDDEMAIDGCRAVREGDAVIAIAPGVITLGERRCAVEDLGEVGLAFVAREPSAELVSLRLTRR</sequence>
<proteinExistence type="predicted"/>